<dbReference type="Gene3D" id="1.10.150.20">
    <property type="entry name" value="5' to 3' exonuclease, C-terminal subdomain"/>
    <property type="match status" value="1"/>
</dbReference>
<dbReference type="GO" id="GO:0003677">
    <property type="term" value="F:DNA binding"/>
    <property type="evidence" value="ECO:0007669"/>
    <property type="project" value="UniProtKB-KW"/>
</dbReference>
<dbReference type="SUPFAM" id="SSF56672">
    <property type="entry name" value="DNA/RNA polymerases"/>
    <property type="match status" value="1"/>
</dbReference>
<evidence type="ECO:0000259" key="9">
    <source>
        <dbReference type="SMART" id="SM00482"/>
    </source>
</evidence>
<dbReference type="InterPro" id="IPR001098">
    <property type="entry name" value="DNA-dir_DNA_pol_A_palm_dom"/>
</dbReference>
<feature type="non-terminal residue" evidence="10">
    <location>
        <position position="157"/>
    </location>
</feature>
<evidence type="ECO:0000256" key="7">
    <source>
        <dbReference type="ARBA" id="ARBA00023125"/>
    </source>
</evidence>
<dbReference type="PANTHER" id="PTHR10133">
    <property type="entry name" value="DNA POLYMERASE I"/>
    <property type="match status" value="1"/>
</dbReference>
<dbReference type="PANTHER" id="PTHR10133:SF27">
    <property type="entry name" value="DNA POLYMERASE NU"/>
    <property type="match status" value="1"/>
</dbReference>
<evidence type="ECO:0000256" key="8">
    <source>
        <dbReference type="ARBA" id="ARBA00049244"/>
    </source>
</evidence>
<dbReference type="InterPro" id="IPR043502">
    <property type="entry name" value="DNA/RNA_pol_sf"/>
</dbReference>
<keyword evidence="7" id="KW-0238">DNA-binding</keyword>
<keyword evidence="4" id="KW-0548">Nucleotidyltransferase</keyword>
<dbReference type="PROSITE" id="PS00447">
    <property type="entry name" value="DNA_POLYMERASE_A"/>
    <property type="match status" value="1"/>
</dbReference>
<dbReference type="InterPro" id="IPR002298">
    <property type="entry name" value="DNA_polymerase_A"/>
</dbReference>
<dbReference type="PRINTS" id="PR00868">
    <property type="entry name" value="DNAPOLI"/>
</dbReference>
<sequence length="157" mass="17805">FGYLVKGHILLSADYSQIELVILAHLSGDEKLIRAFIQGKDIHTHTASLIFSKKESEVTPSERRIGKTINFGVMYGMSAFRLSRDLKISRKDADTFIDAYFNEYSQVNLLKKEIIKNAEKNGYVETIMGRQRAVPNIKNPNKTVKMADERIAVNTPI</sequence>
<dbReference type="FunFam" id="1.10.150.20:FF:000002">
    <property type="entry name" value="DNA polymerase I"/>
    <property type="match status" value="1"/>
</dbReference>
<name>X1NT70_9ZZZZ</name>
<dbReference type="InterPro" id="IPR019760">
    <property type="entry name" value="DNA-dir_DNA_pol_A_CS"/>
</dbReference>
<keyword evidence="5" id="KW-0235">DNA replication</keyword>
<evidence type="ECO:0000256" key="6">
    <source>
        <dbReference type="ARBA" id="ARBA00022932"/>
    </source>
</evidence>
<keyword evidence="6" id="KW-0239">DNA-directed DNA polymerase</keyword>
<protein>
    <recommendedName>
        <fullName evidence="2">DNA-directed DNA polymerase</fullName>
        <ecNumber evidence="2">2.7.7.7</ecNumber>
    </recommendedName>
</protein>
<comment type="similarity">
    <text evidence="1">Belongs to the DNA polymerase type-A family.</text>
</comment>
<organism evidence="10">
    <name type="scientific">marine sediment metagenome</name>
    <dbReference type="NCBI Taxonomy" id="412755"/>
    <lineage>
        <taxon>unclassified sequences</taxon>
        <taxon>metagenomes</taxon>
        <taxon>ecological metagenomes</taxon>
    </lineage>
</organism>
<dbReference type="GO" id="GO:0003887">
    <property type="term" value="F:DNA-directed DNA polymerase activity"/>
    <property type="evidence" value="ECO:0007669"/>
    <property type="project" value="UniProtKB-KW"/>
</dbReference>
<dbReference type="EMBL" id="BARV01040983">
    <property type="protein sequence ID" value="GAI47242.1"/>
    <property type="molecule type" value="Genomic_DNA"/>
</dbReference>
<keyword evidence="3" id="KW-0808">Transferase</keyword>
<accession>X1NT70</accession>
<dbReference type="GO" id="GO:0006261">
    <property type="term" value="P:DNA-templated DNA replication"/>
    <property type="evidence" value="ECO:0007669"/>
    <property type="project" value="InterPro"/>
</dbReference>
<evidence type="ECO:0000313" key="10">
    <source>
        <dbReference type="EMBL" id="GAI47242.1"/>
    </source>
</evidence>
<evidence type="ECO:0000256" key="1">
    <source>
        <dbReference type="ARBA" id="ARBA00007705"/>
    </source>
</evidence>
<evidence type="ECO:0000256" key="2">
    <source>
        <dbReference type="ARBA" id="ARBA00012417"/>
    </source>
</evidence>
<dbReference type="GO" id="GO:0006302">
    <property type="term" value="P:double-strand break repair"/>
    <property type="evidence" value="ECO:0007669"/>
    <property type="project" value="TreeGrafter"/>
</dbReference>
<comment type="caution">
    <text evidence="10">The sequence shown here is derived from an EMBL/GenBank/DDBJ whole genome shotgun (WGS) entry which is preliminary data.</text>
</comment>
<reference evidence="10" key="1">
    <citation type="journal article" date="2014" name="Front. Microbiol.">
        <title>High frequency of phylogenetically diverse reductive dehalogenase-homologous genes in deep subseafloor sedimentary metagenomes.</title>
        <authorList>
            <person name="Kawai M."/>
            <person name="Futagami T."/>
            <person name="Toyoda A."/>
            <person name="Takaki Y."/>
            <person name="Nishi S."/>
            <person name="Hori S."/>
            <person name="Arai W."/>
            <person name="Tsubouchi T."/>
            <person name="Morono Y."/>
            <person name="Uchiyama I."/>
            <person name="Ito T."/>
            <person name="Fujiyama A."/>
            <person name="Inagaki F."/>
            <person name="Takami H."/>
        </authorList>
    </citation>
    <scope>NUCLEOTIDE SEQUENCE</scope>
    <source>
        <strain evidence="10">Expedition CK06-06</strain>
    </source>
</reference>
<dbReference type="EC" id="2.7.7.7" evidence="2"/>
<evidence type="ECO:0000256" key="3">
    <source>
        <dbReference type="ARBA" id="ARBA00022679"/>
    </source>
</evidence>
<evidence type="ECO:0000256" key="5">
    <source>
        <dbReference type="ARBA" id="ARBA00022705"/>
    </source>
</evidence>
<dbReference type="SMART" id="SM00482">
    <property type="entry name" value="POLAc"/>
    <property type="match status" value="1"/>
</dbReference>
<dbReference type="AlphaFoldDB" id="X1NT70"/>
<gene>
    <name evidence="10" type="ORF">S06H3_62240</name>
</gene>
<dbReference type="Pfam" id="PF00476">
    <property type="entry name" value="DNA_pol_A"/>
    <property type="match status" value="1"/>
</dbReference>
<proteinExistence type="inferred from homology"/>
<comment type="catalytic activity">
    <reaction evidence="8">
        <text>DNA(n) + a 2'-deoxyribonucleoside 5'-triphosphate = DNA(n+1) + diphosphate</text>
        <dbReference type="Rhea" id="RHEA:22508"/>
        <dbReference type="Rhea" id="RHEA-COMP:17339"/>
        <dbReference type="Rhea" id="RHEA-COMP:17340"/>
        <dbReference type="ChEBI" id="CHEBI:33019"/>
        <dbReference type="ChEBI" id="CHEBI:61560"/>
        <dbReference type="ChEBI" id="CHEBI:173112"/>
        <dbReference type="EC" id="2.7.7.7"/>
    </reaction>
</comment>
<evidence type="ECO:0000256" key="4">
    <source>
        <dbReference type="ARBA" id="ARBA00022695"/>
    </source>
</evidence>
<feature type="domain" description="DNA-directed DNA polymerase family A palm" evidence="9">
    <location>
        <begin position="2"/>
        <end position="157"/>
    </location>
</feature>
<feature type="non-terminal residue" evidence="10">
    <location>
        <position position="1"/>
    </location>
</feature>